<feature type="region of interest" description="Disordered" evidence="1">
    <location>
        <begin position="1"/>
        <end position="35"/>
    </location>
</feature>
<proteinExistence type="predicted"/>
<keyword evidence="3" id="KW-1185">Reference proteome</keyword>
<evidence type="ECO:0000256" key="1">
    <source>
        <dbReference type="SAM" id="MobiDB-lite"/>
    </source>
</evidence>
<protein>
    <submittedName>
        <fullName evidence="2">Uncharacterized protein</fullName>
    </submittedName>
</protein>
<dbReference type="EMBL" id="BOML01000035">
    <property type="protein sequence ID" value="GIE03016.1"/>
    <property type="molecule type" value="Genomic_DNA"/>
</dbReference>
<gene>
    <name evidence="2" type="ORF">Adu01nite_43660</name>
</gene>
<name>A0ABQ3YZM7_9ACTN</name>
<evidence type="ECO:0000313" key="2">
    <source>
        <dbReference type="EMBL" id="GIE03016.1"/>
    </source>
</evidence>
<organism evidence="2 3">
    <name type="scientific">Paractinoplanes durhamensis</name>
    <dbReference type="NCBI Taxonomy" id="113563"/>
    <lineage>
        <taxon>Bacteria</taxon>
        <taxon>Bacillati</taxon>
        <taxon>Actinomycetota</taxon>
        <taxon>Actinomycetes</taxon>
        <taxon>Micromonosporales</taxon>
        <taxon>Micromonosporaceae</taxon>
        <taxon>Paractinoplanes</taxon>
    </lineage>
</organism>
<accession>A0ABQ3YZM7</accession>
<comment type="caution">
    <text evidence="2">The sequence shown here is derived from an EMBL/GenBank/DDBJ whole genome shotgun (WGS) entry which is preliminary data.</text>
</comment>
<sequence>MKRHGDVRLGPRLAGDRLQAAGRRGGDHRPAPPRPLLERLGFPSALYLFYGGDIREGALPWLRAQITELAAMPPADDGDRPAGQLLITDERGDEATWHVRDGSLIVS</sequence>
<reference evidence="2 3" key="1">
    <citation type="submission" date="2021-01" db="EMBL/GenBank/DDBJ databases">
        <title>Whole genome shotgun sequence of Actinoplanes durhamensis NBRC 14914.</title>
        <authorList>
            <person name="Komaki H."/>
            <person name="Tamura T."/>
        </authorList>
    </citation>
    <scope>NUCLEOTIDE SEQUENCE [LARGE SCALE GENOMIC DNA]</scope>
    <source>
        <strain evidence="2 3">NBRC 14914</strain>
    </source>
</reference>
<evidence type="ECO:0000313" key="3">
    <source>
        <dbReference type="Proteomes" id="UP000637628"/>
    </source>
</evidence>
<dbReference type="RefSeq" id="WP_203728736.1">
    <property type="nucleotide sequence ID" value="NZ_BAAATX010000010.1"/>
</dbReference>
<dbReference type="Proteomes" id="UP000637628">
    <property type="component" value="Unassembled WGS sequence"/>
</dbReference>